<dbReference type="SMART" id="SM00345">
    <property type="entry name" value="HTH_GNTR"/>
    <property type="match status" value="1"/>
</dbReference>
<dbReference type="InterPro" id="IPR050679">
    <property type="entry name" value="Bact_HTH_transcr_reg"/>
</dbReference>
<feature type="domain" description="HTH gntR-type" evidence="4">
    <location>
        <begin position="4"/>
        <end position="72"/>
    </location>
</feature>
<dbReference type="EMBL" id="BAAAHU010000018">
    <property type="protein sequence ID" value="GAA1008502.1"/>
    <property type="molecule type" value="Genomic_DNA"/>
</dbReference>
<dbReference type="PANTHER" id="PTHR44846:SF17">
    <property type="entry name" value="GNTR-FAMILY TRANSCRIPTIONAL REGULATOR"/>
    <property type="match status" value="1"/>
</dbReference>
<dbReference type="InterPro" id="IPR000524">
    <property type="entry name" value="Tscrpt_reg_HTH_GntR"/>
</dbReference>
<evidence type="ECO:0000256" key="2">
    <source>
        <dbReference type="ARBA" id="ARBA00023125"/>
    </source>
</evidence>
<dbReference type="PANTHER" id="PTHR44846">
    <property type="entry name" value="MANNOSYL-D-GLYCERATE TRANSPORT/METABOLISM SYSTEM REPRESSOR MNGR-RELATED"/>
    <property type="match status" value="1"/>
</dbReference>
<sequence>MADPAPYLVIAEDLRGRIVGGELEPGDRLPSVAELGRQYGVSPSVGARAYSVLVQEGLVISRHGAGHYVRGQETPELLVRRHRPRSEDSPFAQGAAEQGAVGTWRHESATAVADAQVADRLSIREGDPVMRTEYVYLVDDSPVQLATSWEPIAVTGQSMIVLPEAGPYAGIGVAARMRVIGIDVGEPVERVRARGATRAEAQALGITPAAPVLFIERTYYDQATGRPVETADITMRGDRWVAVYGQVPEGRDFQV</sequence>
<dbReference type="InterPro" id="IPR036388">
    <property type="entry name" value="WH-like_DNA-bd_sf"/>
</dbReference>
<dbReference type="Pfam" id="PF00392">
    <property type="entry name" value="GntR"/>
    <property type="match status" value="1"/>
</dbReference>
<keyword evidence="1" id="KW-0805">Transcription regulation</keyword>
<gene>
    <name evidence="5" type="ORF">GCM10009564_21080</name>
</gene>
<accession>A0ABN1SYC5</accession>
<dbReference type="CDD" id="cd07377">
    <property type="entry name" value="WHTH_GntR"/>
    <property type="match status" value="1"/>
</dbReference>
<dbReference type="SUPFAM" id="SSF46785">
    <property type="entry name" value="Winged helix' DNA-binding domain"/>
    <property type="match status" value="1"/>
</dbReference>
<evidence type="ECO:0000256" key="1">
    <source>
        <dbReference type="ARBA" id="ARBA00023015"/>
    </source>
</evidence>
<dbReference type="SUPFAM" id="SSF64288">
    <property type="entry name" value="Chorismate lyase-like"/>
    <property type="match status" value="1"/>
</dbReference>
<dbReference type="Pfam" id="PF07702">
    <property type="entry name" value="UTRA"/>
    <property type="match status" value="1"/>
</dbReference>
<dbReference type="PROSITE" id="PS50949">
    <property type="entry name" value="HTH_GNTR"/>
    <property type="match status" value="1"/>
</dbReference>
<evidence type="ECO:0000259" key="4">
    <source>
        <dbReference type="PROSITE" id="PS50949"/>
    </source>
</evidence>
<proteinExistence type="predicted"/>
<keyword evidence="2" id="KW-0238">DNA-binding</keyword>
<dbReference type="RefSeq" id="WP_346072745.1">
    <property type="nucleotide sequence ID" value="NZ_BAAAHU010000018.1"/>
</dbReference>
<evidence type="ECO:0000313" key="5">
    <source>
        <dbReference type="EMBL" id="GAA1008502.1"/>
    </source>
</evidence>
<comment type="caution">
    <text evidence="5">The sequence shown here is derived from an EMBL/GenBank/DDBJ whole genome shotgun (WGS) entry which is preliminary data.</text>
</comment>
<dbReference type="InterPro" id="IPR028978">
    <property type="entry name" value="Chorismate_lyase_/UTRA_dom_sf"/>
</dbReference>
<name>A0ABN1SYC5_9ACTN</name>
<protein>
    <submittedName>
        <fullName evidence="5">UTRA domain-containing protein</fullName>
    </submittedName>
</protein>
<evidence type="ECO:0000256" key="3">
    <source>
        <dbReference type="ARBA" id="ARBA00023163"/>
    </source>
</evidence>
<keyword evidence="3" id="KW-0804">Transcription</keyword>
<evidence type="ECO:0000313" key="6">
    <source>
        <dbReference type="Proteomes" id="UP001501072"/>
    </source>
</evidence>
<keyword evidence="6" id="KW-1185">Reference proteome</keyword>
<dbReference type="InterPro" id="IPR011663">
    <property type="entry name" value="UTRA"/>
</dbReference>
<dbReference type="Gene3D" id="1.10.10.10">
    <property type="entry name" value="Winged helix-like DNA-binding domain superfamily/Winged helix DNA-binding domain"/>
    <property type="match status" value="1"/>
</dbReference>
<dbReference type="Gene3D" id="3.40.1410.10">
    <property type="entry name" value="Chorismate lyase-like"/>
    <property type="match status" value="1"/>
</dbReference>
<dbReference type="InterPro" id="IPR036390">
    <property type="entry name" value="WH_DNA-bd_sf"/>
</dbReference>
<dbReference type="SMART" id="SM00866">
    <property type="entry name" value="UTRA"/>
    <property type="match status" value="1"/>
</dbReference>
<dbReference type="Proteomes" id="UP001501072">
    <property type="component" value="Unassembled WGS sequence"/>
</dbReference>
<reference evidence="5 6" key="1">
    <citation type="journal article" date="2019" name="Int. J. Syst. Evol. Microbiol.">
        <title>The Global Catalogue of Microorganisms (GCM) 10K type strain sequencing project: providing services to taxonomists for standard genome sequencing and annotation.</title>
        <authorList>
            <consortium name="The Broad Institute Genomics Platform"/>
            <consortium name="The Broad Institute Genome Sequencing Center for Infectious Disease"/>
            <person name="Wu L."/>
            <person name="Ma J."/>
        </authorList>
    </citation>
    <scope>NUCLEOTIDE SEQUENCE [LARGE SCALE GENOMIC DNA]</scope>
    <source>
        <strain evidence="5 6">JCM 11269</strain>
    </source>
</reference>
<organism evidence="5 6">
    <name type="scientific">Streptomyces thermogriseus</name>
    <dbReference type="NCBI Taxonomy" id="75292"/>
    <lineage>
        <taxon>Bacteria</taxon>
        <taxon>Bacillati</taxon>
        <taxon>Actinomycetota</taxon>
        <taxon>Actinomycetes</taxon>
        <taxon>Kitasatosporales</taxon>
        <taxon>Streptomycetaceae</taxon>
        <taxon>Streptomyces</taxon>
    </lineage>
</organism>